<sequence>MRKIVNASLHHGEFINSLTLVSYLSSGGAPRSTAILRLNLEQRVGTIDEGEGVISLSKFSRHWSLSPPEANLFKLRK</sequence>
<evidence type="ECO:0000313" key="2">
    <source>
        <dbReference type="EMBL" id="GGU04508.1"/>
    </source>
</evidence>
<dbReference type="EMBL" id="BMQS01000029">
    <property type="protein sequence ID" value="GGU04508.1"/>
    <property type="molecule type" value="Genomic_DNA"/>
</dbReference>
<reference evidence="2" key="4">
    <citation type="submission" date="2020-09" db="EMBL/GenBank/DDBJ databases">
        <authorList>
            <person name="Sun Q."/>
            <person name="Ohkuma M."/>
        </authorList>
    </citation>
    <scope>NUCLEOTIDE SEQUENCE</scope>
    <source>
        <strain evidence="2">JCM 31740</strain>
    </source>
</reference>
<dbReference type="EMBL" id="AP018553">
    <property type="protein sequence ID" value="BBD73016.1"/>
    <property type="molecule type" value="Genomic_DNA"/>
</dbReference>
<organism evidence="1 3">
    <name type="scientific">Sulfodiicoccus acidiphilus</name>
    <dbReference type="NCBI Taxonomy" id="1670455"/>
    <lineage>
        <taxon>Archaea</taxon>
        <taxon>Thermoproteota</taxon>
        <taxon>Thermoprotei</taxon>
        <taxon>Sulfolobales</taxon>
        <taxon>Sulfolobaceae</taxon>
        <taxon>Sulfodiicoccus</taxon>
    </lineage>
</organism>
<dbReference type="Proteomes" id="UP000616143">
    <property type="component" value="Unassembled WGS sequence"/>
</dbReference>
<dbReference type="KEGG" id="sacd:HS1genome_1405"/>
<name>A0A348B4B4_9CREN</name>
<gene>
    <name evidence="2" type="ORF">GCM10007116_21380</name>
    <name evidence="1" type="ORF">HS1genome_1405</name>
</gene>
<dbReference type="RefSeq" id="WP_188848673.1">
    <property type="nucleotide sequence ID" value="NZ_BMQS01000029.1"/>
</dbReference>
<evidence type="ECO:0000313" key="1">
    <source>
        <dbReference type="EMBL" id="BBD73016.1"/>
    </source>
</evidence>
<accession>A0A348B4B4</accession>
<reference evidence="2" key="1">
    <citation type="journal article" date="2014" name="Int. J. Syst. Evol. Microbiol.">
        <title>Complete genome sequence of Corynebacterium casei LMG S-19264T (=DSM 44701T), isolated from a smear-ripened cheese.</title>
        <authorList>
            <consortium name="US DOE Joint Genome Institute (JGI-PGF)"/>
            <person name="Walter F."/>
            <person name="Albersmeier A."/>
            <person name="Kalinowski J."/>
            <person name="Ruckert C."/>
        </authorList>
    </citation>
    <scope>NUCLEOTIDE SEQUENCE</scope>
    <source>
        <strain evidence="2">JCM 31740</strain>
    </source>
</reference>
<evidence type="ECO:0000313" key="3">
    <source>
        <dbReference type="Proteomes" id="UP000276741"/>
    </source>
</evidence>
<keyword evidence="3" id="KW-1185">Reference proteome</keyword>
<dbReference type="Proteomes" id="UP000276741">
    <property type="component" value="Chromosome"/>
</dbReference>
<protein>
    <submittedName>
        <fullName evidence="1">Uncharacterized protein</fullName>
    </submittedName>
</protein>
<reference evidence="3" key="2">
    <citation type="submission" date="2018-04" db="EMBL/GenBank/DDBJ databases">
        <title>Complete genome sequence of Sulfodiicoccus acidiphilus strain HS-1.</title>
        <authorList>
            <person name="Sakai H.D."/>
            <person name="Kurosawa N."/>
        </authorList>
    </citation>
    <scope>NUCLEOTIDE SEQUENCE [LARGE SCALE GENOMIC DNA]</scope>
    <source>
        <strain evidence="3">HS-1</strain>
    </source>
</reference>
<dbReference type="AlphaFoldDB" id="A0A348B4B4"/>
<proteinExistence type="predicted"/>
<reference evidence="1" key="3">
    <citation type="journal article" date="2019" name="BMC Res. Notes">
        <title>Complete genome sequence of the Sulfodiicoccus acidiphilus strain HS-1T, the first crenarchaeon that lacks polB3, isolated from an acidic hot spring in Ohwaku-dani, Hakone, Japan.</title>
        <authorList>
            <person name="Sakai H.D."/>
            <person name="Kurosawa N."/>
        </authorList>
    </citation>
    <scope>NUCLEOTIDE SEQUENCE</scope>
    <source>
        <strain evidence="1">HS-1</strain>
    </source>
</reference>